<evidence type="ECO:0000256" key="6">
    <source>
        <dbReference type="ARBA" id="ARBA00023004"/>
    </source>
</evidence>
<organism evidence="9">
    <name type="scientific">bioreactor metagenome</name>
    <dbReference type="NCBI Taxonomy" id="1076179"/>
    <lineage>
        <taxon>unclassified sequences</taxon>
        <taxon>metagenomes</taxon>
        <taxon>ecological metagenomes</taxon>
    </lineage>
</organism>
<evidence type="ECO:0000256" key="2">
    <source>
        <dbReference type="ARBA" id="ARBA00022485"/>
    </source>
</evidence>
<evidence type="ECO:0000259" key="8">
    <source>
        <dbReference type="PROSITE" id="PS51379"/>
    </source>
</evidence>
<evidence type="ECO:0000256" key="3">
    <source>
        <dbReference type="ARBA" id="ARBA00022723"/>
    </source>
</evidence>
<dbReference type="InterPro" id="IPR017900">
    <property type="entry name" value="4Fe4S_Fe_S_CS"/>
</dbReference>
<accession>A0A645EAE2</accession>
<evidence type="ECO:0000256" key="7">
    <source>
        <dbReference type="ARBA" id="ARBA00023014"/>
    </source>
</evidence>
<keyword evidence="7" id="KW-0411">Iron-sulfur</keyword>
<keyword evidence="3" id="KW-0479">Metal-binding</keyword>
<proteinExistence type="predicted"/>
<dbReference type="Pfam" id="PF14697">
    <property type="entry name" value="Fer4_21"/>
    <property type="match status" value="1"/>
</dbReference>
<dbReference type="PROSITE" id="PS00198">
    <property type="entry name" value="4FE4S_FER_1"/>
    <property type="match status" value="2"/>
</dbReference>
<dbReference type="InterPro" id="IPR017896">
    <property type="entry name" value="4Fe4S_Fe-S-bd"/>
</dbReference>
<dbReference type="AlphaFoldDB" id="A0A645EAE2"/>
<dbReference type="Gene3D" id="3.30.70.20">
    <property type="match status" value="1"/>
</dbReference>
<evidence type="ECO:0000256" key="5">
    <source>
        <dbReference type="ARBA" id="ARBA00022982"/>
    </source>
</evidence>
<dbReference type="Gene3D" id="1.10.10.1100">
    <property type="entry name" value="BFD-like [2Fe-2S]-binding domain"/>
    <property type="match status" value="1"/>
</dbReference>
<reference evidence="9" key="1">
    <citation type="submission" date="2019-08" db="EMBL/GenBank/DDBJ databases">
        <authorList>
            <person name="Kucharzyk K."/>
            <person name="Murdoch R.W."/>
            <person name="Higgins S."/>
            <person name="Loffler F."/>
        </authorList>
    </citation>
    <scope>NUCLEOTIDE SEQUENCE</scope>
</reference>
<dbReference type="GO" id="GO:0046872">
    <property type="term" value="F:metal ion binding"/>
    <property type="evidence" value="ECO:0007669"/>
    <property type="project" value="UniProtKB-KW"/>
</dbReference>
<keyword evidence="1" id="KW-0813">Transport</keyword>
<evidence type="ECO:0000256" key="4">
    <source>
        <dbReference type="ARBA" id="ARBA00022737"/>
    </source>
</evidence>
<feature type="domain" description="4Fe-4S ferredoxin-type" evidence="8">
    <location>
        <begin position="6"/>
        <end position="35"/>
    </location>
</feature>
<dbReference type="InterPro" id="IPR050572">
    <property type="entry name" value="Fe-S_Ferredoxin"/>
</dbReference>
<evidence type="ECO:0000313" key="9">
    <source>
        <dbReference type="EMBL" id="MPM98381.1"/>
    </source>
</evidence>
<dbReference type="PANTHER" id="PTHR43687">
    <property type="entry name" value="ADENYLYLSULFATE REDUCTASE, BETA SUBUNIT"/>
    <property type="match status" value="1"/>
</dbReference>
<keyword evidence="4" id="KW-0677">Repeat</keyword>
<evidence type="ECO:0000256" key="1">
    <source>
        <dbReference type="ARBA" id="ARBA00022448"/>
    </source>
</evidence>
<gene>
    <name evidence="9" type="primary">rsxB_98</name>
    <name evidence="9" type="ORF">SDC9_145567</name>
</gene>
<feature type="domain" description="4Fe-4S ferredoxin-type" evidence="8">
    <location>
        <begin position="36"/>
        <end position="65"/>
    </location>
</feature>
<protein>
    <submittedName>
        <fullName evidence="9">Electron transport complex subunit RsxB</fullName>
    </submittedName>
</protein>
<dbReference type="SUPFAM" id="SSF54862">
    <property type="entry name" value="4Fe-4S ferredoxins"/>
    <property type="match status" value="1"/>
</dbReference>
<dbReference type="PROSITE" id="PS51379">
    <property type="entry name" value="4FE4S_FER_2"/>
    <property type="match status" value="2"/>
</dbReference>
<name>A0A645EAE2_9ZZZZ</name>
<dbReference type="EMBL" id="VSSQ01044555">
    <property type="protein sequence ID" value="MPM98381.1"/>
    <property type="molecule type" value="Genomic_DNA"/>
</dbReference>
<dbReference type="InterPro" id="IPR041854">
    <property type="entry name" value="BFD-like_2Fe2S-bd_dom_sf"/>
</dbReference>
<comment type="caution">
    <text evidence="9">The sequence shown here is derived from an EMBL/GenBank/DDBJ whole genome shotgun (WGS) entry which is preliminary data.</text>
</comment>
<keyword evidence="6" id="KW-0408">Iron</keyword>
<dbReference type="GO" id="GO:0051539">
    <property type="term" value="F:4 iron, 4 sulfur cluster binding"/>
    <property type="evidence" value="ECO:0007669"/>
    <property type="project" value="UniProtKB-KW"/>
</dbReference>
<sequence>MKHVTLKAVVDRDLCIGCKLCEKVCPVYAISVVDRKATLPDDRRCRGCANCADRCPRYAIKMVERDDPFDVGVDVSKFDQEKIRELCEKAHFNPEQVLCYCVGTRAEEVAAALLSGATTPEEISSMTGMRTGCTIECIQPLLRMVKAAGNELHPDPNGYQWYGTTVTAWDIPEEVKKKYNSHGFYFDEDRKLLDEIAEIRTEDSDKEGK</sequence>
<dbReference type="PANTHER" id="PTHR43687:SF6">
    <property type="entry name" value="L-ASPARTATE SEMIALDEHYDE SULFURTRANSFERASE IRON-SULFUR SUBUNIT"/>
    <property type="match status" value="1"/>
</dbReference>
<keyword evidence="2" id="KW-0004">4Fe-4S</keyword>
<keyword evidence="5" id="KW-0249">Electron transport</keyword>